<dbReference type="AlphaFoldDB" id="A0A1M6LF52"/>
<reference evidence="3 4" key="1">
    <citation type="submission" date="2016-11" db="EMBL/GenBank/DDBJ databases">
        <authorList>
            <person name="Jaros S."/>
            <person name="Januszkiewicz K."/>
            <person name="Wedrychowicz H."/>
        </authorList>
    </citation>
    <scope>NUCLEOTIDE SEQUENCE [LARGE SCALE GENOMIC DNA]</scope>
    <source>
        <strain evidence="3 4">DSM 21864</strain>
    </source>
</reference>
<gene>
    <name evidence="3" type="ORF">SAMN05444401_3614</name>
</gene>
<feature type="transmembrane region" description="Helical" evidence="2">
    <location>
        <begin position="20"/>
        <end position="37"/>
    </location>
</feature>
<keyword evidence="2" id="KW-0472">Membrane</keyword>
<keyword evidence="2" id="KW-1133">Transmembrane helix</keyword>
<feature type="transmembrane region" description="Helical" evidence="2">
    <location>
        <begin position="330"/>
        <end position="349"/>
    </location>
</feature>
<keyword evidence="4" id="KW-1185">Reference proteome</keyword>
<dbReference type="Proteomes" id="UP000184080">
    <property type="component" value="Unassembled WGS sequence"/>
</dbReference>
<evidence type="ECO:0000313" key="4">
    <source>
        <dbReference type="Proteomes" id="UP000184080"/>
    </source>
</evidence>
<accession>A0A1M6LF52</accession>
<sequence>MLTLINNEFKKLIRRKKTYVVLLGFAAIMALLVFGKYKDTQNYEKWNKPEFKLEQLKGSSAHMKVRLEEVEKLIANSTNEGEKAKLLKEKESYERNMQGLSESIKRLEESVKNGVKVDWKVELDDRIKNMERFIEEDNNTPDRYRVQQQRELNNLKTLRDKGIKPLSGSEFEGFSFLVFSLRDVIFLLIPLLIVVLVSDMVSGECTPPTLKFLLTQPLKRGKVLAAKFITSVIASIVIIFSVQLISFLVVGLIGSFGSADYPMQYGTKYLFDMTKLDEMNNPTLVEVVGSTKTIAMSTYIFKMFLIEGLFILTTCAFGFMLSVLFKSSMISMVVSSVSVFGLTIFSLIGSRMKSIASVMQNIFLSYGSIPNLMDGNYVTSYNNLAFTLERGLIVMVIWTVVSYIIAHFVFTKRDILI</sequence>
<feature type="coiled-coil region" evidence="1">
    <location>
        <begin position="76"/>
        <end position="110"/>
    </location>
</feature>
<feature type="transmembrane region" description="Helical" evidence="2">
    <location>
        <begin position="391"/>
        <end position="410"/>
    </location>
</feature>
<proteinExistence type="predicted"/>
<dbReference type="OrthoDB" id="2024038at2"/>
<feature type="transmembrane region" description="Helical" evidence="2">
    <location>
        <begin position="184"/>
        <end position="203"/>
    </location>
</feature>
<name>A0A1M6LF52_9CLOT</name>
<keyword evidence="2" id="KW-0812">Transmembrane</keyword>
<protein>
    <submittedName>
        <fullName evidence="3">ABC-2 type transport system permease protein</fullName>
    </submittedName>
</protein>
<dbReference type="GO" id="GO:0140359">
    <property type="term" value="F:ABC-type transporter activity"/>
    <property type="evidence" value="ECO:0007669"/>
    <property type="project" value="InterPro"/>
</dbReference>
<evidence type="ECO:0000256" key="1">
    <source>
        <dbReference type="SAM" id="Coils"/>
    </source>
</evidence>
<dbReference type="EMBL" id="FQZO01000007">
    <property type="protein sequence ID" value="SHJ69778.1"/>
    <property type="molecule type" value="Genomic_DNA"/>
</dbReference>
<dbReference type="PANTHER" id="PTHR37305:SF1">
    <property type="entry name" value="MEMBRANE PROTEIN"/>
    <property type="match status" value="1"/>
</dbReference>
<keyword evidence="1" id="KW-0175">Coiled coil</keyword>
<dbReference type="GO" id="GO:0005886">
    <property type="term" value="C:plasma membrane"/>
    <property type="evidence" value="ECO:0007669"/>
    <property type="project" value="UniProtKB-SubCell"/>
</dbReference>
<feature type="transmembrane region" description="Helical" evidence="2">
    <location>
        <begin position="299"/>
        <end position="323"/>
    </location>
</feature>
<evidence type="ECO:0000313" key="3">
    <source>
        <dbReference type="EMBL" id="SHJ69778.1"/>
    </source>
</evidence>
<feature type="transmembrane region" description="Helical" evidence="2">
    <location>
        <begin position="224"/>
        <end position="253"/>
    </location>
</feature>
<dbReference type="RefSeq" id="WP_073009975.1">
    <property type="nucleotide sequence ID" value="NZ_FQZO01000007.1"/>
</dbReference>
<organism evidence="3 4">
    <name type="scientific">Clostridium amylolyticum</name>
    <dbReference type="NCBI Taxonomy" id="1121298"/>
    <lineage>
        <taxon>Bacteria</taxon>
        <taxon>Bacillati</taxon>
        <taxon>Bacillota</taxon>
        <taxon>Clostridia</taxon>
        <taxon>Eubacteriales</taxon>
        <taxon>Clostridiaceae</taxon>
        <taxon>Clostridium</taxon>
    </lineage>
</organism>
<dbReference type="PANTHER" id="PTHR37305">
    <property type="entry name" value="INTEGRAL MEMBRANE PROTEIN-RELATED"/>
    <property type="match status" value="1"/>
</dbReference>
<dbReference type="Pfam" id="PF12679">
    <property type="entry name" value="ABC2_membrane_2"/>
    <property type="match status" value="1"/>
</dbReference>
<dbReference type="STRING" id="1121298.SAMN05444401_3614"/>
<evidence type="ECO:0000256" key="2">
    <source>
        <dbReference type="SAM" id="Phobius"/>
    </source>
</evidence>